<gene>
    <name evidence="1" type="ORF">B0H65DRAFT_410287</name>
</gene>
<sequence length="110" mass="11853">MLIGKMLKLSQQLNKLSKPIFVYLAALQDVPVNPINIATTLATAATTTTSYYVANTFVPPPTPFPYAYSLSSYPSESGPELGSVIWWGGSGMEEAEESVLGIIIRGLGLW</sequence>
<reference evidence="1" key="1">
    <citation type="journal article" date="2023" name="Mol. Phylogenet. Evol.">
        <title>Genome-scale phylogeny and comparative genomics of the fungal order Sordariales.</title>
        <authorList>
            <person name="Hensen N."/>
            <person name="Bonometti L."/>
            <person name="Westerberg I."/>
            <person name="Brannstrom I.O."/>
            <person name="Guillou S."/>
            <person name="Cros-Aarteil S."/>
            <person name="Calhoun S."/>
            <person name="Haridas S."/>
            <person name="Kuo A."/>
            <person name="Mondo S."/>
            <person name="Pangilinan J."/>
            <person name="Riley R."/>
            <person name="LaButti K."/>
            <person name="Andreopoulos B."/>
            <person name="Lipzen A."/>
            <person name="Chen C."/>
            <person name="Yan M."/>
            <person name="Daum C."/>
            <person name="Ng V."/>
            <person name="Clum A."/>
            <person name="Steindorff A."/>
            <person name="Ohm R.A."/>
            <person name="Martin F."/>
            <person name="Silar P."/>
            <person name="Natvig D.O."/>
            <person name="Lalanne C."/>
            <person name="Gautier V."/>
            <person name="Ament-Velasquez S.L."/>
            <person name="Kruys A."/>
            <person name="Hutchinson M.I."/>
            <person name="Powell A.J."/>
            <person name="Barry K."/>
            <person name="Miller A.N."/>
            <person name="Grigoriev I.V."/>
            <person name="Debuchy R."/>
            <person name="Gladieux P."/>
            <person name="Hiltunen Thoren M."/>
            <person name="Johannesson H."/>
        </authorList>
    </citation>
    <scope>NUCLEOTIDE SEQUENCE</scope>
    <source>
        <strain evidence="1">CBS 560.94</strain>
    </source>
</reference>
<dbReference type="GeneID" id="87860983"/>
<comment type="caution">
    <text evidence="1">The sequence shown here is derived from an EMBL/GenBank/DDBJ whole genome shotgun (WGS) entry which is preliminary data.</text>
</comment>
<proteinExistence type="predicted"/>
<feature type="non-terminal residue" evidence="1">
    <location>
        <position position="110"/>
    </location>
</feature>
<dbReference type="Proteomes" id="UP001278500">
    <property type="component" value="Unassembled WGS sequence"/>
</dbReference>
<dbReference type="EMBL" id="JAUEPP010000005">
    <property type="protein sequence ID" value="KAK3342339.1"/>
    <property type="molecule type" value="Genomic_DNA"/>
</dbReference>
<protein>
    <submittedName>
        <fullName evidence="1">Uncharacterized protein</fullName>
    </submittedName>
</protein>
<name>A0AAE0MQ26_9PEZI</name>
<dbReference type="RefSeq" id="XP_062680132.1">
    <property type="nucleotide sequence ID" value="XM_062823829.1"/>
</dbReference>
<keyword evidence="2" id="KW-1185">Reference proteome</keyword>
<dbReference type="AlphaFoldDB" id="A0AAE0MQ26"/>
<evidence type="ECO:0000313" key="2">
    <source>
        <dbReference type="Proteomes" id="UP001278500"/>
    </source>
</evidence>
<organism evidence="1 2">
    <name type="scientific">Neurospora tetraspora</name>
    <dbReference type="NCBI Taxonomy" id="94610"/>
    <lineage>
        <taxon>Eukaryota</taxon>
        <taxon>Fungi</taxon>
        <taxon>Dikarya</taxon>
        <taxon>Ascomycota</taxon>
        <taxon>Pezizomycotina</taxon>
        <taxon>Sordariomycetes</taxon>
        <taxon>Sordariomycetidae</taxon>
        <taxon>Sordariales</taxon>
        <taxon>Sordariaceae</taxon>
        <taxon>Neurospora</taxon>
    </lineage>
</organism>
<accession>A0AAE0MQ26</accession>
<evidence type="ECO:0000313" key="1">
    <source>
        <dbReference type="EMBL" id="KAK3342339.1"/>
    </source>
</evidence>
<reference evidence="1" key="2">
    <citation type="submission" date="2023-06" db="EMBL/GenBank/DDBJ databases">
        <authorList>
            <consortium name="Lawrence Berkeley National Laboratory"/>
            <person name="Haridas S."/>
            <person name="Hensen N."/>
            <person name="Bonometti L."/>
            <person name="Westerberg I."/>
            <person name="Brannstrom I.O."/>
            <person name="Guillou S."/>
            <person name="Cros-Aarteil S."/>
            <person name="Calhoun S."/>
            <person name="Kuo A."/>
            <person name="Mondo S."/>
            <person name="Pangilinan J."/>
            <person name="Riley R."/>
            <person name="Labutti K."/>
            <person name="Andreopoulos B."/>
            <person name="Lipzen A."/>
            <person name="Chen C."/>
            <person name="Yanf M."/>
            <person name="Daum C."/>
            <person name="Ng V."/>
            <person name="Clum A."/>
            <person name="Steindorff A."/>
            <person name="Ohm R."/>
            <person name="Martin F."/>
            <person name="Silar P."/>
            <person name="Natvig D."/>
            <person name="Lalanne C."/>
            <person name="Gautier V."/>
            <person name="Ament-Velasquez S.L."/>
            <person name="Kruys A."/>
            <person name="Hutchinson M.I."/>
            <person name="Powell A.J."/>
            <person name="Barry K."/>
            <person name="Miller A.N."/>
            <person name="Grigoriev I.V."/>
            <person name="Debuchy R."/>
            <person name="Gladieux P."/>
            <person name="Thoren M.H."/>
            <person name="Johannesson H."/>
        </authorList>
    </citation>
    <scope>NUCLEOTIDE SEQUENCE</scope>
    <source>
        <strain evidence="1">CBS 560.94</strain>
    </source>
</reference>